<proteinExistence type="predicted"/>
<gene>
    <name evidence="1" type="ORF">DR864_06100</name>
</gene>
<accession>A0A344TFB2</accession>
<evidence type="ECO:0000313" key="2">
    <source>
        <dbReference type="Proteomes" id="UP000251993"/>
    </source>
</evidence>
<name>A0A344TFB2_9BACT</name>
<evidence type="ECO:0000313" key="1">
    <source>
        <dbReference type="EMBL" id="AXE17333.1"/>
    </source>
</evidence>
<keyword evidence="2" id="KW-1185">Reference proteome</keyword>
<dbReference type="RefSeq" id="WP_114066119.1">
    <property type="nucleotide sequence ID" value="NZ_CP030850.1"/>
</dbReference>
<sequence length="183" mass="19421">MKNSIKISFVGTLLAIAFWGCEQKSPFPEIKNGAHFVALPDPLPTAVTAANVNTIPVPLTGVASASMSFTTKSQNAVEIEKVDAYVSHVRGTVVTPAATTSAPHGVMVKSITALNGKEQISVNELLTKTGFATANLRANDRIRVRFVATMKDGRVFSWQNSGPGITVNPLGSTFTPLLDVLLQ</sequence>
<dbReference type="KEGG" id="run:DR864_06100"/>
<protein>
    <submittedName>
        <fullName evidence="1">Uncharacterized protein</fullName>
    </submittedName>
</protein>
<dbReference type="EMBL" id="CP030850">
    <property type="protein sequence ID" value="AXE17333.1"/>
    <property type="molecule type" value="Genomic_DNA"/>
</dbReference>
<dbReference type="Proteomes" id="UP000251993">
    <property type="component" value="Chromosome"/>
</dbReference>
<reference evidence="1 2" key="1">
    <citation type="submission" date="2018-07" db="EMBL/GenBank/DDBJ databases">
        <title>Genome sequencing of Runella.</title>
        <authorList>
            <person name="Baek M.-G."/>
            <person name="Yi H."/>
        </authorList>
    </citation>
    <scope>NUCLEOTIDE SEQUENCE [LARGE SCALE GENOMIC DNA]</scope>
    <source>
        <strain evidence="1 2">HYN0085</strain>
    </source>
</reference>
<organism evidence="1 2">
    <name type="scientific">Runella rosea</name>
    <dbReference type="NCBI Taxonomy" id="2259595"/>
    <lineage>
        <taxon>Bacteria</taxon>
        <taxon>Pseudomonadati</taxon>
        <taxon>Bacteroidota</taxon>
        <taxon>Cytophagia</taxon>
        <taxon>Cytophagales</taxon>
        <taxon>Spirosomataceae</taxon>
        <taxon>Runella</taxon>
    </lineage>
</organism>
<dbReference type="OrthoDB" id="948872at2"/>
<dbReference type="AlphaFoldDB" id="A0A344TFB2"/>